<sequence>MDELHPLFRNNVPSTSELKSNEIYSALVEISAQKVQDTSTNKNRSQLSKVDKNSSKISVLSKGINKTHNSERYIKGRYQRHLDKIKATKSRMEQEKSQDYLDNITSKNHQVTDDHHHDQQVKELAEMELCMSIWSNKNIFSE</sequence>
<organism evidence="2">
    <name type="scientific">Cryptosporidium hominis</name>
    <dbReference type="NCBI Taxonomy" id="237895"/>
    <lineage>
        <taxon>Eukaryota</taxon>
        <taxon>Sar</taxon>
        <taxon>Alveolata</taxon>
        <taxon>Apicomplexa</taxon>
        <taxon>Conoidasida</taxon>
        <taxon>Coccidia</taxon>
        <taxon>Eucoccidiorida</taxon>
        <taxon>Eimeriorina</taxon>
        <taxon>Cryptosporidiidae</taxon>
        <taxon>Cryptosporidium</taxon>
    </lineage>
</organism>
<dbReference type="VEuPathDB" id="CryptoDB:Chro.80258"/>
<evidence type="ECO:0000313" key="2">
    <source>
        <dbReference type="EMBL" id="CUV07767.1"/>
    </source>
</evidence>
<proteinExistence type="predicted"/>
<feature type="compositionally biased region" description="Polar residues" evidence="1">
    <location>
        <begin position="33"/>
        <end position="48"/>
    </location>
</feature>
<dbReference type="AlphaFoldDB" id="A0A0S4TLI1"/>
<accession>A0A0S4TLI1</accession>
<name>A0A0S4TLI1_CRYHO</name>
<dbReference type="VEuPathDB" id="CryptoDB:GY17_00000651"/>
<dbReference type="OrthoDB" id="343130at2759"/>
<dbReference type="VEuPathDB" id="CryptoDB:ChTU502y2012_421g0225"/>
<reference evidence="2" key="1">
    <citation type="submission" date="2015-08" db="EMBL/GenBank/DDBJ databases">
        <authorList>
            <person name="Babu N.S."/>
            <person name="Beckwith C.J."/>
            <person name="Beseler K.G."/>
            <person name="Brison A."/>
            <person name="Carone J.V."/>
            <person name="Caskin T.P."/>
            <person name="Diamond M."/>
            <person name="Durham M.E."/>
            <person name="Foxe J.M."/>
            <person name="Go M."/>
            <person name="Henderson B.A."/>
            <person name="Jones I.B."/>
            <person name="McGettigan J.A."/>
            <person name="Micheletti S.J."/>
            <person name="Nasrallah M.E."/>
            <person name="Ortiz D."/>
            <person name="Piller C.R."/>
            <person name="Privatt S.R."/>
            <person name="Schneider S.L."/>
            <person name="Sharp S."/>
            <person name="Smith T.C."/>
            <person name="Stanton J.D."/>
            <person name="Ullery H.E."/>
            <person name="Wilson R.J."/>
            <person name="Serrano M.G."/>
            <person name="Buck G."/>
            <person name="Lee V."/>
            <person name="Wang Y."/>
            <person name="Carvalho R."/>
            <person name="Voegtly L."/>
            <person name="Shi R."/>
            <person name="Duckworth R."/>
            <person name="Johnson A."/>
            <person name="Loviza R."/>
            <person name="Walstead R."/>
            <person name="Shah Z."/>
            <person name="Kiflezghi M."/>
            <person name="Wade K."/>
            <person name="Ball S.L."/>
            <person name="Bradley K.W."/>
            <person name="Asai D.J."/>
            <person name="Bowman C.A."/>
            <person name="Russell D.A."/>
            <person name="Pope W.H."/>
            <person name="Jacobs-Sera D."/>
            <person name="Hendrix R.W."/>
            <person name="Hatfull G.F."/>
        </authorList>
    </citation>
    <scope>NUCLEOTIDE SEQUENCE [LARGE SCALE GENOMIC DNA]</scope>
</reference>
<dbReference type="EMBL" id="LN877954">
    <property type="protein sequence ID" value="CUV07767.1"/>
    <property type="molecule type" value="Genomic_DNA"/>
</dbReference>
<dbReference type="Proteomes" id="UP000199752">
    <property type="component" value="Chromosome 8"/>
</dbReference>
<dbReference type="VEuPathDB" id="CryptoDB:CHUDEA8_2190"/>
<evidence type="ECO:0000256" key="1">
    <source>
        <dbReference type="SAM" id="MobiDB-lite"/>
    </source>
</evidence>
<protein>
    <submittedName>
        <fullName evidence="2">Uncharacterized protein</fullName>
    </submittedName>
</protein>
<gene>
    <name evidence="2" type="ORF">CHUDEA8_2190</name>
</gene>
<feature type="region of interest" description="Disordered" evidence="1">
    <location>
        <begin position="33"/>
        <end position="54"/>
    </location>
</feature>